<sequence>MSEYFARVVWERGSQNFIDKKYSRAHEWQFEGGVVVPASSSPHIVPIPLSIAENVDPEEAFVASVSSCHMLFFLDFASRKKLVVDHYIDRAIGTLAVGESGKMMMTEVVLKPEVTFVGEEPGRELLEELHHLSHEHCFIANSLLTKVRVDLG</sequence>
<dbReference type="RefSeq" id="WP_263529183.1">
    <property type="nucleotide sequence ID" value="NZ_JAOVZB010000001.1"/>
</dbReference>
<dbReference type="InterPro" id="IPR052707">
    <property type="entry name" value="OsmC_Ohr_Peroxiredoxin"/>
</dbReference>
<name>A0ABT2YPJ1_9GAMM</name>
<comment type="caution">
    <text evidence="1">The sequence shown here is derived from an EMBL/GenBank/DDBJ whole genome shotgun (WGS) entry which is preliminary data.</text>
</comment>
<dbReference type="InterPro" id="IPR003718">
    <property type="entry name" value="OsmC/Ohr_fam"/>
</dbReference>
<dbReference type="PANTHER" id="PTHR42830">
    <property type="entry name" value="OSMOTICALLY INDUCIBLE FAMILY PROTEIN"/>
    <property type="match status" value="1"/>
</dbReference>
<dbReference type="PANTHER" id="PTHR42830:SF2">
    <property type="entry name" value="OSMC_OHR FAMILY PROTEIN"/>
    <property type="match status" value="1"/>
</dbReference>
<protein>
    <submittedName>
        <fullName evidence="1">OsmC family protein</fullName>
    </submittedName>
</protein>
<evidence type="ECO:0000313" key="1">
    <source>
        <dbReference type="EMBL" id="MCV2401811.1"/>
    </source>
</evidence>
<gene>
    <name evidence="1" type="ORF">OFY17_02830</name>
</gene>
<proteinExistence type="predicted"/>
<dbReference type="InterPro" id="IPR015946">
    <property type="entry name" value="KH_dom-like_a/b"/>
</dbReference>
<dbReference type="EMBL" id="JAOVZB010000001">
    <property type="protein sequence ID" value="MCV2401811.1"/>
    <property type="molecule type" value="Genomic_DNA"/>
</dbReference>
<dbReference type="SUPFAM" id="SSF82784">
    <property type="entry name" value="OsmC-like"/>
    <property type="match status" value="1"/>
</dbReference>
<keyword evidence="2" id="KW-1185">Reference proteome</keyword>
<dbReference type="Proteomes" id="UP001209713">
    <property type="component" value="Unassembled WGS sequence"/>
</dbReference>
<evidence type="ECO:0000313" key="2">
    <source>
        <dbReference type="Proteomes" id="UP001209713"/>
    </source>
</evidence>
<reference evidence="1 2" key="1">
    <citation type="submission" date="2022-10" db="EMBL/GenBank/DDBJ databases">
        <title>Marinomonas transparenta sp. nov. and Marinomonas sargassi sp. nov., isolated from marine alga (Sargassum natans (L.) Gaillon).</title>
        <authorList>
            <person name="Wang Y."/>
        </authorList>
    </citation>
    <scope>NUCLEOTIDE SEQUENCE [LARGE SCALE GENOMIC DNA]</scope>
    <source>
        <strain evidence="1 2">C2222</strain>
    </source>
</reference>
<organism evidence="1 2">
    <name type="scientific">Marinomonas sargassi</name>
    <dbReference type="NCBI Taxonomy" id="2984494"/>
    <lineage>
        <taxon>Bacteria</taxon>
        <taxon>Pseudomonadati</taxon>
        <taxon>Pseudomonadota</taxon>
        <taxon>Gammaproteobacteria</taxon>
        <taxon>Oceanospirillales</taxon>
        <taxon>Oceanospirillaceae</taxon>
        <taxon>Marinomonas</taxon>
    </lineage>
</organism>
<accession>A0ABT2YPJ1</accession>
<dbReference type="Pfam" id="PF02566">
    <property type="entry name" value="OsmC"/>
    <property type="match status" value="1"/>
</dbReference>
<dbReference type="Gene3D" id="3.30.300.20">
    <property type="match status" value="1"/>
</dbReference>
<dbReference type="InterPro" id="IPR036102">
    <property type="entry name" value="OsmC/Ohrsf"/>
</dbReference>